<accession>A0AAV7V1N9</accession>
<comment type="caution">
    <text evidence="1">The sequence shown here is derived from an EMBL/GenBank/DDBJ whole genome shotgun (WGS) entry which is preliminary data.</text>
</comment>
<keyword evidence="2" id="KW-1185">Reference proteome</keyword>
<dbReference type="AlphaFoldDB" id="A0AAV7V1N9"/>
<organism evidence="1 2">
    <name type="scientific">Pleurodeles waltl</name>
    <name type="common">Iberian ribbed newt</name>
    <dbReference type="NCBI Taxonomy" id="8319"/>
    <lineage>
        <taxon>Eukaryota</taxon>
        <taxon>Metazoa</taxon>
        <taxon>Chordata</taxon>
        <taxon>Craniata</taxon>
        <taxon>Vertebrata</taxon>
        <taxon>Euteleostomi</taxon>
        <taxon>Amphibia</taxon>
        <taxon>Batrachia</taxon>
        <taxon>Caudata</taxon>
        <taxon>Salamandroidea</taxon>
        <taxon>Salamandridae</taxon>
        <taxon>Pleurodelinae</taxon>
        <taxon>Pleurodeles</taxon>
    </lineage>
</organism>
<evidence type="ECO:0000313" key="2">
    <source>
        <dbReference type="Proteomes" id="UP001066276"/>
    </source>
</evidence>
<sequence>MCKPKSHVLYNMIDQCIHIQAFRAYRKLTGITADFTYTPERRSPCSSVWTMLMMAKILPVLKPRAKLTRKSDEAYKQENPV</sequence>
<reference evidence="1" key="1">
    <citation type="journal article" date="2022" name="bioRxiv">
        <title>Sequencing and chromosome-scale assembly of the giantPleurodeles waltlgenome.</title>
        <authorList>
            <person name="Brown T."/>
            <person name="Elewa A."/>
            <person name="Iarovenko S."/>
            <person name="Subramanian E."/>
            <person name="Araus A.J."/>
            <person name="Petzold A."/>
            <person name="Susuki M."/>
            <person name="Suzuki K.-i.T."/>
            <person name="Hayashi T."/>
            <person name="Toyoda A."/>
            <person name="Oliveira C."/>
            <person name="Osipova E."/>
            <person name="Leigh N.D."/>
            <person name="Simon A."/>
            <person name="Yun M.H."/>
        </authorList>
    </citation>
    <scope>NUCLEOTIDE SEQUENCE</scope>
    <source>
        <strain evidence="1">20211129_DDA</strain>
        <tissue evidence="1">Liver</tissue>
    </source>
</reference>
<gene>
    <name evidence="1" type="ORF">NDU88_003804</name>
</gene>
<evidence type="ECO:0000313" key="1">
    <source>
        <dbReference type="EMBL" id="KAJ1194516.1"/>
    </source>
</evidence>
<dbReference type="EMBL" id="JANPWB010000004">
    <property type="protein sequence ID" value="KAJ1194516.1"/>
    <property type="molecule type" value="Genomic_DNA"/>
</dbReference>
<name>A0AAV7V1N9_PLEWA</name>
<dbReference type="Proteomes" id="UP001066276">
    <property type="component" value="Chromosome 2_2"/>
</dbReference>
<protein>
    <submittedName>
        <fullName evidence="1">Uncharacterized protein</fullName>
    </submittedName>
</protein>
<proteinExistence type="predicted"/>